<evidence type="ECO:0000313" key="5">
    <source>
        <dbReference type="EMBL" id="CCM65015.1"/>
    </source>
</evidence>
<sequence length="175" mass="18012">MTDDAGTTDASQKDQSPKPQAKVVTVSDGVVAGTREDLSGVTLVEHLESAGFEVLEHRVIADGVERVSNTLSYMALNFVGIIATTGGTGFGHRDETPEGTRRILDKTAPGLTNAMAGASPLNRLSRGVAGVRGRALILNLPGSTKGAIETIDAVIDVLPHAVSLLAGAHGPHPTS</sequence>
<dbReference type="STRING" id="1229780.BN381_50157"/>
<feature type="region of interest" description="Disordered" evidence="3">
    <location>
        <begin position="1"/>
        <end position="23"/>
    </location>
</feature>
<gene>
    <name evidence="5" type="ORF">BN381_50157</name>
</gene>
<dbReference type="EMBL" id="CANL01000045">
    <property type="protein sequence ID" value="CCM65015.1"/>
    <property type="molecule type" value="Genomic_DNA"/>
</dbReference>
<evidence type="ECO:0000259" key="4">
    <source>
        <dbReference type="SMART" id="SM00852"/>
    </source>
</evidence>
<dbReference type="PANTHER" id="PTHR43764">
    <property type="entry name" value="MOLYBDENUM COFACTOR BIOSYNTHESIS"/>
    <property type="match status" value="1"/>
</dbReference>
<accession>R4Z2X8</accession>
<dbReference type="InterPro" id="IPR051920">
    <property type="entry name" value="MPT_Adenylyltrnsfr/MoaC-Rel"/>
</dbReference>
<keyword evidence="6" id="KW-1185">Reference proteome</keyword>
<dbReference type="OrthoDB" id="9794429at2"/>
<keyword evidence="2" id="KW-0501">Molybdenum cofactor biosynthesis</keyword>
<dbReference type="InterPro" id="IPR036425">
    <property type="entry name" value="MoaB/Mog-like_dom_sf"/>
</dbReference>
<organism evidence="5 6">
    <name type="scientific">Candidatus Neomicrothrix parvicella RN1</name>
    <dbReference type="NCBI Taxonomy" id="1229780"/>
    <lineage>
        <taxon>Bacteria</taxon>
        <taxon>Bacillati</taxon>
        <taxon>Actinomycetota</taxon>
        <taxon>Acidimicrobiia</taxon>
        <taxon>Acidimicrobiales</taxon>
        <taxon>Microthrixaceae</taxon>
        <taxon>Candidatus Neomicrothrix</taxon>
    </lineage>
</organism>
<dbReference type="SMART" id="SM00852">
    <property type="entry name" value="MoCF_biosynth"/>
    <property type="match status" value="1"/>
</dbReference>
<reference evidence="5 6" key="1">
    <citation type="journal article" date="2013" name="ISME J.">
        <title>Metabolic model for the filamentous 'Candidatus Microthrix parvicella' based on genomic and metagenomic analyses.</title>
        <authorList>
            <person name="Jon McIlroy S."/>
            <person name="Kristiansen R."/>
            <person name="Albertsen M."/>
            <person name="Michael Karst S."/>
            <person name="Rossetti S."/>
            <person name="Lund Nielsen J."/>
            <person name="Tandoi V."/>
            <person name="James Seviour R."/>
            <person name="Nielsen P.H."/>
        </authorList>
    </citation>
    <scope>NUCLEOTIDE SEQUENCE [LARGE SCALE GENOMIC DNA]</scope>
    <source>
        <strain evidence="5 6">RN1</strain>
    </source>
</reference>
<comment type="pathway">
    <text evidence="1">Cofactor biosynthesis; molybdopterin biosynthesis.</text>
</comment>
<feature type="domain" description="MoaB/Mog" evidence="4">
    <location>
        <begin position="22"/>
        <end position="161"/>
    </location>
</feature>
<dbReference type="Pfam" id="PF00994">
    <property type="entry name" value="MoCF_biosynth"/>
    <property type="match status" value="1"/>
</dbReference>
<evidence type="ECO:0000313" key="6">
    <source>
        <dbReference type="Proteomes" id="UP000018291"/>
    </source>
</evidence>
<evidence type="ECO:0000256" key="2">
    <source>
        <dbReference type="ARBA" id="ARBA00023150"/>
    </source>
</evidence>
<evidence type="ECO:0000256" key="1">
    <source>
        <dbReference type="ARBA" id="ARBA00005046"/>
    </source>
</evidence>
<dbReference type="AlphaFoldDB" id="R4Z2X8"/>
<dbReference type="Gene3D" id="3.40.980.10">
    <property type="entry name" value="MoaB/Mog-like domain"/>
    <property type="match status" value="1"/>
</dbReference>
<dbReference type="SUPFAM" id="SSF53218">
    <property type="entry name" value="Molybdenum cofactor biosynthesis proteins"/>
    <property type="match status" value="1"/>
</dbReference>
<dbReference type="eggNOG" id="COG0521">
    <property type="taxonomic scope" value="Bacteria"/>
</dbReference>
<name>R4Z2X8_9ACTN</name>
<comment type="caution">
    <text evidence="5">The sequence shown here is derived from an EMBL/GenBank/DDBJ whole genome shotgun (WGS) entry which is preliminary data.</text>
</comment>
<dbReference type="CDD" id="cd00886">
    <property type="entry name" value="MogA_MoaB"/>
    <property type="match status" value="1"/>
</dbReference>
<dbReference type="HOGENOM" id="CLU_077358_1_1_11"/>
<dbReference type="GO" id="GO:0006777">
    <property type="term" value="P:Mo-molybdopterin cofactor biosynthetic process"/>
    <property type="evidence" value="ECO:0007669"/>
    <property type="project" value="UniProtKB-KW"/>
</dbReference>
<proteinExistence type="predicted"/>
<evidence type="ECO:0000256" key="3">
    <source>
        <dbReference type="SAM" id="MobiDB-lite"/>
    </source>
</evidence>
<dbReference type="Proteomes" id="UP000018291">
    <property type="component" value="Unassembled WGS sequence"/>
</dbReference>
<protein>
    <submittedName>
        <fullName evidence="5">Molybdenum cofactor synthesis domain protein</fullName>
    </submittedName>
</protein>
<dbReference type="RefSeq" id="WP_012229400.1">
    <property type="nucleotide sequence ID" value="NZ_HG422565.1"/>
</dbReference>
<dbReference type="InterPro" id="IPR001453">
    <property type="entry name" value="MoaB/Mog_dom"/>
</dbReference>
<dbReference type="PANTHER" id="PTHR43764:SF1">
    <property type="entry name" value="MOLYBDOPTERIN MOLYBDOTRANSFERASE"/>
    <property type="match status" value="1"/>
</dbReference>